<evidence type="ECO:0000256" key="2">
    <source>
        <dbReference type="SAM" id="SignalP"/>
    </source>
</evidence>
<gene>
    <name evidence="3" type="ORF">FFZ77_30550</name>
</gene>
<evidence type="ECO:0000313" key="4">
    <source>
        <dbReference type="Proteomes" id="UP000460558"/>
    </source>
</evidence>
<dbReference type="Proteomes" id="UP000460558">
    <property type="component" value="Unassembled WGS sequence"/>
</dbReference>
<evidence type="ECO:0000256" key="1">
    <source>
        <dbReference type="SAM" id="Phobius"/>
    </source>
</evidence>
<evidence type="ECO:0000313" key="3">
    <source>
        <dbReference type="EMBL" id="MQS39766.1"/>
    </source>
</evidence>
<comment type="caution">
    <text evidence="3">The sequence shown here is derived from an EMBL/GenBank/DDBJ whole genome shotgun (WGS) entry which is preliminary data.</text>
</comment>
<organism evidence="3 4">
    <name type="scientific">Streptomyces katsurahamanus</name>
    <dbReference type="NCBI Taxonomy" id="2577098"/>
    <lineage>
        <taxon>Bacteria</taxon>
        <taxon>Bacillati</taxon>
        <taxon>Actinomycetota</taxon>
        <taxon>Actinomycetes</taxon>
        <taxon>Kitasatosporales</taxon>
        <taxon>Streptomycetaceae</taxon>
        <taxon>Streptomyces</taxon>
    </lineage>
</organism>
<keyword evidence="4" id="KW-1185">Reference proteome</keyword>
<name>A0ABW9P2Q0_9ACTN</name>
<keyword evidence="1" id="KW-1133">Transmembrane helix</keyword>
<feature type="signal peptide" evidence="2">
    <location>
        <begin position="1"/>
        <end position="29"/>
    </location>
</feature>
<sequence length="68" mass="6975">MASIRVFIRTALTLSALLTWAFLAGPAMADTPHRAPGAERLWLLGGLALTLAAAGAVAFAATRGRRGG</sequence>
<keyword evidence="1" id="KW-0472">Membrane</keyword>
<keyword evidence="1" id="KW-0812">Transmembrane</keyword>
<proteinExistence type="predicted"/>
<feature type="transmembrane region" description="Helical" evidence="1">
    <location>
        <begin position="39"/>
        <end position="61"/>
    </location>
</feature>
<accession>A0ABW9P2Q0</accession>
<protein>
    <submittedName>
        <fullName evidence="3">Uncharacterized protein</fullName>
    </submittedName>
</protein>
<reference evidence="3 4" key="1">
    <citation type="submission" date="2019-06" db="EMBL/GenBank/DDBJ databases">
        <title>Comparative genomics and metabolomics analyses of clavulanic acid producing Streptomyces species provides insight into specialized metabolism and evolution of beta-lactam biosynthetic gene clusters.</title>
        <authorList>
            <person name="Moore M.A."/>
            <person name="Cruz-Morales P."/>
            <person name="Barona Gomez F."/>
            <person name="Kapil T."/>
        </authorList>
    </citation>
    <scope>NUCLEOTIDE SEQUENCE [LARGE SCALE GENOMIC DNA]</scope>
    <source>
        <strain evidence="3 4">T-272</strain>
    </source>
</reference>
<feature type="chain" id="PRO_5046324605" evidence="2">
    <location>
        <begin position="30"/>
        <end position="68"/>
    </location>
</feature>
<dbReference type="EMBL" id="VDEQ01000367">
    <property type="protein sequence ID" value="MQS39766.1"/>
    <property type="molecule type" value="Genomic_DNA"/>
</dbReference>
<dbReference type="RefSeq" id="WP_153487259.1">
    <property type="nucleotide sequence ID" value="NZ_VDEQ01000367.1"/>
</dbReference>
<keyword evidence="2" id="KW-0732">Signal</keyword>